<evidence type="ECO:0000256" key="5">
    <source>
        <dbReference type="PIRSR" id="PIRSR017617-1"/>
    </source>
</evidence>
<dbReference type="InterPro" id="IPR015424">
    <property type="entry name" value="PyrdxlP-dep_Trfase"/>
</dbReference>
<gene>
    <name evidence="7" type="ORF">SE18_03340</name>
</gene>
<dbReference type="GO" id="GO:0005829">
    <property type="term" value="C:cytosol"/>
    <property type="evidence" value="ECO:0007669"/>
    <property type="project" value="TreeGrafter"/>
</dbReference>
<dbReference type="GO" id="GO:0006567">
    <property type="term" value="P:L-threonine catabolic process"/>
    <property type="evidence" value="ECO:0007669"/>
    <property type="project" value="TreeGrafter"/>
</dbReference>
<dbReference type="Gene3D" id="3.90.1150.10">
    <property type="entry name" value="Aspartate Aminotransferase, domain 1"/>
    <property type="match status" value="1"/>
</dbReference>
<evidence type="ECO:0000259" key="6">
    <source>
        <dbReference type="Pfam" id="PF01212"/>
    </source>
</evidence>
<dbReference type="Proteomes" id="UP000050277">
    <property type="component" value="Unassembled WGS sequence"/>
</dbReference>
<comment type="caution">
    <text evidence="7">The sequence shown here is derived from an EMBL/GenBank/DDBJ whole genome shotgun (WGS) entry which is preliminary data.</text>
</comment>
<dbReference type="SUPFAM" id="SSF53383">
    <property type="entry name" value="PLP-dependent transferases"/>
    <property type="match status" value="1"/>
</dbReference>
<dbReference type="InterPro" id="IPR023603">
    <property type="entry name" value="Low_specificity_L-TA-like"/>
</dbReference>
<dbReference type="STRING" id="70996.SE18_03340"/>
<dbReference type="PANTHER" id="PTHR48097:SF9">
    <property type="entry name" value="L-THREONINE ALDOLASE"/>
    <property type="match status" value="1"/>
</dbReference>
<dbReference type="InterPro" id="IPR001597">
    <property type="entry name" value="ArAA_b-elim_lyase/Thr_aldolase"/>
</dbReference>
<accession>A0A0P6YG75</accession>
<dbReference type="PANTHER" id="PTHR48097">
    <property type="entry name" value="L-THREONINE ALDOLASE-RELATED"/>
    <property type="match status" value="1"/>
</dbReference>
<dbReference type="CDD" id="cd06502">
    <property type="entry name" value="TA_like"/>
    <property type="match status" value="1"/>
</dbReference>
<dbReference type="FunFam" id="3.40.640.10:FF:000030">
    <property type="entry name" value="Low-specificity L-threonine aldolase"/>
    <property type="match status" value="1"/>
</dbReference>
<dbReference type="EMBL" id="LGKP01000007">
    <property type="protein sequence ID" value="KPL91189.1"/>
    <property type="molecule type" value="Genomic_DNA"/>
</dbReference>
<sequence>MIDLRSDTVTKPSLAMREAMHHAEVGDDVFGDDPTVNQLQRYAAEVVGKEAAIFVPSGTMGNLAALLAHAGRGQELLLGDESHIYHYEAGGASALGGLVFHPIPTNAQGELDLAALNAAVRPAYDAHAAQAGVVCLENSHNRCGGTVLSLEYLAKVRQWASSQGLSVHMDGARVFNAAVALGVPASAITQHVDSVQFCLSKGLGAPIGSLVAGSVEFIKKVHRWRKMLGGGMRQVGVVAAAGLIALNEGRERLIDDHVNAKMLAEALSQLPQIELDLASVQTNIIVFGLRDSSFTPEQLTERLRQVGVLIVPFKGRLRAVTHVDVNRDQCAEAARIIADVLQSA</sequence>
<reference evidence="7 8" key="1">
    <citation type="submission" date="2015-07" db="EMBL/GenBank/DDBJ databases">
        <title>Whole genome sequence of Herpetosiphon geysericola DSM 7119.</title>
        <authorList>
            <person name="Hemp J."/>
            <person name="Ward L.M."/>
            <person name="Pace L.A."/>
            <person name="Fischer W.W."/>
        </authorList>
    </citation>
    <scope>NUCLEOTIDE SEQUENCE [LARGE SCALE GENOMIC DNA]</scope>
    <source>
        <strain evidence="7 8">DSM 7119</strain>
    </source>
</reference>
<dbReference type="Gene3D" id="3.40.640.10">
    <property type="entry name" value="Type I PLP-dependent aspartate aminotransferase-like (Major domain)"/>
    <property type="match status" value="1"/>
</dbReference>
<dbReference type="OrthoDB" id="9774495at2"/>
<feature type="modified residue" description="N6-(pyridoxal phosphate)lysine" evidence="5">
    <location>
        <position position="201"/>
    </location>
</feature>
<keyword evidence="3" id="KW-0663">Pyridoxal phosphate</keyword>
<feature type="domain" description="Aromatic amino acid beta-eliminating lyase/threonine aldolase" evidence="6">
    <location>
        <begin position="3"/>
        <end position="286"/>
    </location>
</feature>
<evidence type="ECO:0000313" key="7">
    <source>
        <dbReference type="EMBL" id="KPL91189.1"/>
    </source>
</evidence>
<keyword evidence="4" id="KW-0456">Lyase</keyword>
<dbReference type="Pfam" id="PF01212">
    <property type="entry name" value="Beta_elim_lyase"/>
    <property type="match status" value="1"/>
</dbReference>
<dbReference type="NCBIfam" id="NF007825">
    <property type="entry name" value="PRK10534.1"/>
    <property type="match status" value="1"/>
</dbReference>
<protein>
    <submittedName>
        <fullName evidence="7">Threonine aldolase</fullName>
    </submittedName>
</protein>
<organism evidence="7 8">
    <name type="scientific">Herpetosiphon geysericola</name>
    <dbReference type="NCBI Taxonomy" id="70996"/>
    <lineage>
        <taxon>Bacteria</taxon>
        <taxon>Bacillati</taxon>
        <taxon>Chloroflexota</taxon>
        <taxon>Chloroflexia</taxon>
        <taxon>Herpetosiphonales</taxon>
        <taxon>Herpetosiphonaceae</taxon>
        <taxon>Herpetosiphon</taxon>
    </lineage>
</organism>
<name>A0A0P6YG75_9CHLR</name>
<dbReference type="PIRSF" id="PIRSF017617">
    <property type="entry name" value="Thr_aldolase"/>
    <property type="match status" value="1"/>
</dbReference>
<dbReference type="NCBIfam" id="NF041359">
    <property type="entry name" value="GntG_guanitoxin"/>
    <property type="match status" value="1"/>
</dbReference>
<proteinExistence type="inferred from homology"/>
<dbReference type="FunFam" id="3.90.1150.10:FF:000041">
    <property type="entry name" value="Low-specificity L-threonine aldolase"/>
    <property type="match status" value="1"/>
</dbReference>
<comment type="similarity">
    <text evidence="2">Belongs to the threonine aldolase family.</text>
</comment>
<keyword evidence="8" id="KW-1185">Reference proteome</keyword>
<evidence type="ECO:0000256" key="2">
    <source>
        <dbReference type="ARBA" id="ARBA00006966"/>
    </source>
</evidence>
<dbReference type="PATRIC" id="fig|70996.4.peg.1160"/>
<dbReference type="GO" id="GO:0006545">
    <property type="term" value="P:glycine biosynthetic process"/>
    <property type="evidence" value="ECO:0007669"/>
    <property type="project" value="TreeGrafter"/>
</dbReference>
<dbReference type="InterPro" id="IPR015421">
    <property type="entry name" value="PyrdxlP-dep_Trfase_major"/>
</dbReference>
<evidence type="ECO:0000256" key="3">
    <source>
        <dbReference type="ARBA" id="ARBA00022898"/>
    </source>
</evidence>
<evidence type="ECO:0000256" key="4">
    <source>
        <dbReference type="ARBA" id="ARBA00023239"/>
    </source>
</evidence>
<dbReference type="RefSeq" id="WP_054533001.1">
    <property type="nucleotide sequence ID" value="NZ_LGKP01000007.1"/>
</dbReference>
<evidence type="ECO:0000256" key="1">
    <source>
        <dbReference type="ARBA" id="ARBA00001933"/>
    </source>
</evidence>
<comment type="cofactor">
    <cofactor evidence="1">
        <name>pyridoxal 5'-phosphate</name>
        <dbReference type="ChEBI" id="CHEBI:597326"/>
    </cofactor>
</comment>
<dbReference type="GO" id="GO:0008732">
    <property type="term" value="F:L-allo-threonine aldolase activity"/>
    <property type="evidence" value="ECO:0007669"/>
    <property type="project" value="TreeGrafter"/>
</dbReference>
<dbReference type="InterPro" id="IPR015422">
    <property type="entry name" value="PyrdxlP-dep_Trfase_small"/>
</dbReference>
<evidence type="ECO:0000313" key="8">
    <source>
        <dbReference type="Proteomes" id="UP000050277"/>
    </source>
</evidence>
<dbReference type="AlphaFoldDB" id="A0A0P6YG75"/>